<name>A0ABP3XZK7_9FLAO</name>
<dbReference type="Proteomes" id="UP001501126">
    <property type="component" value="Unassembled WGS sequence"/>
</dbReference>
<evidence type="ECO:0000313" key="2">
    <source>
        <dbReference type="Proteomes" id="UP001501126"/>
    </source>
</evidence>
<evidence type="ECO:0000313" key="1">
    <source>
        <dbReference type="EMBL" id="GAA0873870.1"/>
    </source>
</evidence>
<evidence type="ECO:0008006" key="3">
    <source>
        <dbReference type="Google" id="ProtNLM"/>
    </source>
</evidence>
<protein>
    <recommendedName>
        <fullName evidence="3">Baseplate protein J-like domain-containing protein</fullName>
    </recommendedName>
</protein>
<keyword evidence="2" id="KW-1185">Reference proteome</keyword>
<sequence>MWDNDGLSNDNRRRRVSSLRYPDLLDNKLGELLRQSVSIASFLKFHPTTSNSGIQPQGHFDQLLTRLIGEKVDKNLEKRIKKGEMEPSLAVLLNFLENLSATTEKFNTRWEEYPAWYLEKVLKVKPLPAVGDKVWVTFNGSGEESFTIPKNTRFKVNKEENKTAYYELVEDTTVHAIRIKELYLLEVNKKKENKEKPYPVTSLSLTELGLQDAVVTTKQRKMCRSGIRINSPVLLLREGSRAVTTTFIPRNSGWKEELKITSFNAVFQLTISTEEGWEEIETYTVTEKEGKLIVDFRLPDFFPSTAPCTYEVHQFESTYPAINFYINYDAVDSQQSSLEKFLLNQVHIKTKVEAVSNIQVYNELGKIDNSKPFSPFGIASEKGAWFTIGNYEMNVKDTKSLHINFFWEKLPEHPMGMEGYYDGYGENITNDSFEISVRYLSDFQWRKVRGEYEFPLFSSEKESKKLINWSCIGPIDVEKMPVIGQEEEEYEYSLQSRHGFLNFTLTRPDMGFGETVHRRVFAEQMMKNSRRKQKYPSVLPPLQPKLKRITLDYEAEDSIDIRIGTGKGVSMIQPIVPLDNVVSRKNYQQETISFVPDQEDRNLLLALENIRPGMLVNLFFEVAPREYKDLRNNSLHLQRQELKQIRMYIGNPGNWQKMPLSFICKDETIALLISGRIQLQFPEVLSEHLYDDRGLLWLKISYDNVKDVIFPDLKAVFVNAARLEMSLPEDPADWTEINSGSGELSEDTLIPELGGITGISPFYGGRTQEDADEMLMRISEYTTHKGRAVTPRDYERLILQEFPEVAKVKCIVNKGGKRDKSIHLVVLPKNTGVFGNPLRPLTPPHLLFYIEKYVRGISSSYVQRINVINPVYEEVIIRCRIEPVGYFSVKRRKQLTERINQFIAPWRYTGELPAFGYVIDLEKMYHAIHEEFGSEIEISEFSAIRIEKEKESFVLHDFLYKKPGEGDSETIIYPTEAHSVFIPANDHIFYRKGEEIPDIFGIHEMKIGESFIVQKKK</sequence>
<proteinExistence type="predicted"/>
<gene>
    <name evidence="1" type="ORF">GCM10009118_02780</name>
</gene>
<dbReference type="RefSeq" id="WP_343784339.1">
    <property type="nucleotide sequence ID" value="NZ_BAAAFH010000003.1"/>
</dbReference>
<reference evidence="2" key="1">
    <citation type="journal article" date="2019" name="Int. J. Syst. Evol. Microbiol.">
        <title>The Global Catalogue of Microorganisms (GCM) 10K type strain sequencing project: providing services to taxonomists for standard genome sequencing and annotation.</title>
        <authorList>
            <consortium name="The Broad Institute Genomics Platform"/>
            <consortium name="The Broad Institute Genome Sequencing Center for Infectious Disease"/>
            <person name="Wu L."/>
            <person name="Ma J."/>
        </authorList>
    </citation>
    <scope>NUCLEOTIDE SEQUENCE [LARGE SCALE GENOMIC DNA]</scope>
    <source>
        <strain evidence="2">JCM 16083</strain>
    </source>
</reference>
<organism evidence="1 2">
    <name type="scientific">Wandonia haliotis</name>
    <dbReference type="NCBI Taxonomy" id="574963"/>
    <lineage>
        <taxon>Bacteria</taxon>
        <taxon>Pseudomonadati</taxon>
        <taxon>Bacteroidota</taxon>
        <taxon>Flavobacteriia</taxon>
        <taxon>Flavobacteriales</taxon>
        <taxon>Crocinitomicaceae</taxon>
        <taxon>Wandonia</taxon>
    </lineage>
</organism>
<dbReference type="EMBL" id="BAAAFH010000003">
    <property type="protein sequence ID" value="GAA0873870.1"/>
    <property type="molecule type" value="Genomic_DNA"/>
</dbReference>
<comment type="caution">
    <text evidence="1">The sequence shown here is derived from an EMBL/GenBank/DDBJ whole genome shotgun (WGS) entry which is preliminary data.</text>
</comment>
<accession>A0ABP3XZK7</accession>